<dbReference type="PROSITE" id="PS51007">
    <property type="entry name" value="CYTC"/>
    <property type="match status" value="1"/>
</dbReference>
<dbReference type="GO" id="GO:0009055">
    <property type="term" value="F:electron transfer activity"/>
    <property type="evidence" value="ECO:0007669"/>
    <property type="project" value="InterPro"/>
</dbReference>
<dbReference type="InterPro" id="IPR009056">
    <property type="entry name" value="Cyt_c-like_dom"/>
</dbReference>
<keyword evidence="3" id="KW-0408">Iron</keyword>
<dbReference type="InterPro" id="IPR036909">
    <property type="entry name" value="Cyt_c-like_dom_sf"/>
</dbReference>
<dbReference type="SUPFAM" id="SSF46626">
    <property type="entry name" value="Cytochrome c"/>
    <property type="match status" value="1"/>
</dbReference>
<dbReference type="AlphaFoldDB" id="A0A380TBG6"/>
<protein>
    <submittedName>
        <fullName evidence="5">Cytochrome C552 (Modular protein)</fullName>
    </submittedName>
</protein>
<dbReference type="Gene3D" id="1.10.760.10">
    <property type="entry name" value="Cytochrome c-like domain"/>
    <property type="match status" value="1"/>
</dbReference>
<keyword evidence="2" id="KW-0479">Metal-binding</keyword>
<evidence type="ECO:0000256" key="2">
    <source>
        <dbReference type="ARBA" id="ARBA00022723"/>
    </source>
</evidence>
<dbReference type="GO" id="GO:0020037">
    <property type="term" value="F:heme binding"/>
    <property type="evidence" value="ECO:0007669"/>
    <property type="project" value="InterPro"/>
</dbReference>
<dbReference type="GO" id="GO:0046872">
    <property type="term" value="F:metal ion binding"/>
    <property type="evidence" value="ECO:0007669"/>
    <property type="project" value="UniProtKB-KW"/>
</dbReference>
<evidence type="ECO:0000313" key="5">
    <source>
        <dbReference type="EMBL" id="SUS04750.1"/>
    </source>
</evidence>
<reference evidence="5" key="1">
    <citation type="submission" date="2018-07" db="EMBL/GenBank/DDBJ databases">
        <authorList>
            <person name="Quirk P.G."/>
            <person name="Krulwich T.A."/>
        </authorList>
    </citation>
    <scope>NUCLEOTIDE SEQUENCE</scope>
</reference>
<name>A0A380TBG6_9ZZZZ</name>
<evidence type="ECO:0000259" key="4">
    <source>
        <dbReference type="PROSITE" id="PS51007"/>
    </source>
</evidence>
<dbReference type="Pfam" id="PF13442">
    <property type="entry name" value="Cytochrome_CBB3"/>
    <property type="match status" value="1"/>
</dbReference>
<accession>A0A380TBG6</accession>
<keyword evidence="1" id="KW-0349">Heme</keyword>
<feature type="domain" description="Cytochrome c" evidence="4">
    <location>
        <begin position="48"/>
        <end position="126"/>
    </location>
</feature>
<organism evidence="5">
    <name type="scientific">metagenome</name>
    <dbReference type="NCBI Taxonomy" id="256318"/>
    <lineage>
        <taxon>unclassified sequences</taxon>
        <taxon>metagenomes</taxon>
    </lineage>
</organism>
<evidence type="ECO:0000256" key="3">
    <source>
        <dbReference type="ARBA" id="ARBA00023004"/>
    </source>
</evidence>
<gene>
    <name evidence="5" type="ORF">DF3PB_1430013</name>
</gene>
<proteinExistence type="predicted"/>
<sequence>MTSAAAIMSLPASLEASGLRLTRLVAAAAVGAIVGGGLTVPARCDAAGDAVAGKAIAERWCAGCHLIDGAVETSDAAIPLAALARRPHYDANALAAFLTVPHGGMPDLSLTQREIADLIAFIETLR</sequence>
<evidence type="ECO:0000256" key="1">
    <source>
        <dbReference type="ARBA" id="ARBA00022617"/>
    </source>
</evidence>
<dbReference type="EMBL" id="UIDG01000050">
    <property type="protein sequence ID" value="SUS04750.1"/>
    <property type="molecule type" value="Genomic_DNA"/>
</dbReference>